<dbReference type="EMBL" id="GBRH01271188">
    <property type="protein sequence ID" value="JAD26707.1"/>
    <property type="molecule type" value="Transcribed_RNA"/>
</dbReference>
<proteinExistence type="predicted"/>
<organism evidence="1">
    <name type="scientific">Arundo donax</name>
    <name type="common">Giant reed</name>
    <name type="synonym">Donax arundinaceus</name>
    <dbReference type="NCBI Taxonomy" id="35708"/>
    <lineage>
        <taxon>Eukaryota</taxon>
        <taxon>Viridiplantae</taxon>
        <taxon>Streptophyta</taxon>
        <taxon>Embryophyta</taxon>
        <taxon>Tracheophyta</taxon>
        <taxon>Spermatophyta</taxon>
        <taxon>Magnoliopsida</taxon>
        <taxon>Liliopsida</taxon>
        <taxon>Poales</taxon>
        <taxon>Poaceae</taxon>
        <taxon>PACMAD clade</taxon>
        <taxon>Arundinoideae</taxon>
        <taxon>Arundineae</taxon>
        <taxon>Arundo</taxon>
    </lineage>
</organism>
<name>A0A0A8YVS3_ARUDO</name>
<protein>
    <submittedName>
        <fullName evidence="1">Uncharacterized protein</fullName>
    </submittedName>
</protein>
<reference evidence="1" key="2">
    <citation type="journal article" date="2015" name="Data Brief">
        <title>Shoot transcriptome of the giant reed, Arundo donax.</title>
        <authorList>
            <person name="Barrero R.A."/>
            <person name="Guerrero F.D."/>
            <person name="Moolhuijzen P."/>
            <person name="Goolsby J.A."/>
            <person name="Tidwell J."/>
            <person name="Bellgard S.E."/>
            <person name="Bellgard M.I."/>
        </authorList>
    </citation>
    <scope>NUCLEOTIDE SEQUENCE</scope>
    <source>
        <tissue evidence="1">Shoot tissue taken approximately 20 cm above the soil surface</tissue>
    </source>
</reference>
<sequence>MILFSCFHSTRLFIDISAQDKNLNYRSIRVLTY</sequence>
<accession>A0A0A8YVS3</accession>
<dbReference type="AlphaFoldDB" id="A0A0A8YVS3"/>
<reference evidence="1" key="1">
    <citation type="submission" date="2014-09" db="EMBL/GenBank/DDBJ databases">
        <authorList>
            <person name="Magalhaes I.L.F."/>
            <person name="Oliveira U."/>
            <person name="Santos F.R."/>
            <person name="Vidigal T.H.D.A."/>
            <person name="Brescovit A.D."/>
            <person name="Santos A.J."/>
        </authorList>
    </citation>
    <scope>NUCLEOTIDE SEQUENCE</scope>
    <source>
        <tissue evidence="1">Shoot tissue taken approximately 20 cm above the soil surface</tissue>
    </source>
</reference>
<evidence type="ECO:0000313" key="1">
    <source>
        <dbReference type="EMBL" id="JAD26707.1"/>
    </source>
</evidence>